<dbReference type="EMBL" id="QJJG01000006">
    <property type="protein sequence ID" value="PXW45983.1"/>
    <property type="molecule type" value="Genomic_DNA"/>
</dbReference>
<gene>
    <name evidence="1" type="ORF">DET57_106231</name>
</gene>
<proteinExistence type="predicted"/>
<comment type="caution">
    <text evidence="1">The sequence shown here is derived from an EMBL/GenBank/DDBJ whole genome shotgun (WGS) entry which is preliminary data.</text>
</comment>
<organism evidence="1 2">
    <name type="scientific">Klebsiella oxytoca</name>
    <dbReference type="NCBI Taxonomy" id="571"/>
    <lineage>
        <taxon>Bacteria</taxon>
        <taxon>Pseudomonadati</taxon>
        <taxon>Pseudomonadota</taxon>
        <taxon>Gammaproteobacteria</taxon>
        <taxon>Enterobacterales</taxon>
        <taxon>Enterobacteriaceae</taxon>
        <taxon>Klebsiella/Raoultella group</taxon>
        <taxon>Klebsiella</taxon>
    </lineage>
</organism>
<reference evidence="1 2" key="1">
    <citation type="submission" date="2018-05" db="EMBL/GenBank/DDBJ databases">
        <title>Freshwater and sediment microbial communities from various areas in North America, analyzing microbe dynamics in response to fracking.</title>
        <authorList>
            <person name="Lamendella R."/>
        </authorList>
    </citation>
    <scope>NUCLEOTIDE SEQUENCE [LARGE SCALE GENOMIC DNA]</scope>
    <source>
        <strain evidence="1 2">67</strain>
    </source>
</reference>
<dbReference type="Proteomes" id="UP000247485">
    <property type="component" value="Unassembled WGS sequence"/>
</dbReference>
<evidence type="ECO:0000313" key="1">
    <source>
        <dbReference type="EMBL" id="PXW45983.1"/>
    </source>
</evidence>
<dbReference type="Gene3D" id="3.20.20.80">
    <property type="entry name" value="Glycosidases"/>
    <property type="match status" value="1"/>
</dbReference>
<sequence length="425" mass="48388">MAGIHLHPHDILDEGVDSILDRINKMNGVDSLFVEVNTIFERNPYPTGRLPHNPKHEFVQGTATLHAKLDMPSQRLNQRVDPTILAGSDPMQDLKQATDNGPYKVIPWVNILNGDFAGQIENNQVIDFRGNPVEHWLCPNGPDVIELWIATFSAIKAQYGYSTFLIDRIRYPDWAGKNVSPRGLFTCFCPHCQSEMTRIGINVDAVRARLENLVAQMKSSQYDATIDALLNDPLLQRWMAFRQHSVSRFVQNLLSGISDRDAGRSELWLDLWPPAYAWILGQDYQALTRSSKALKHFPYHKLGGGADVQGLIEYFAKDDTQRESAFRAFMRLFNLPYDISYQQFKAEGFPIEFVKQQNNLVREKSQPGTFIYSGIQMWNLPPEALLEAIHAAEQSDCDDLLYYCYGWAEQSLFDAAGNHYQQPTS</sequence>
<accession>A0A318G2R6</accession>
<protein>
    <recommendedName>
        <fullName evidence="3">DUF4838 domain-containing protein</fullName>
    </recommendedName>
</protein>
<name>A0A318G2R6_KLEOX</name>
<dbReference type="AlphaFoldDB" id="A0A318G2R6"/>
<evidence type="ECO:0000313" key="2">
    <source>
        <dbReference type="Proteomes" id="UP000247485"/>
    </source>
</evidence>
<evidence type="ECO:0008006" key="3">
    <source>
        <dbReference type="Google" id="ProtNLM"/>
    </source>
</evidence>
<dbReference type="RefSeq" id="WP_110273871.1">
    <property type="nucleotide sequence ID" value="NZ_QJJG01000006.1"/>
</dbReference>